<accession>A0A087FYA1</accession>
<keyword evidence="2" id="KW-1185">Reference proteome</keyword>
<proteinExistence type="predicted"/>
<name>A0A087FYA1_ARAAL</name>
<evidence type="ECO:0000313" key="1">
    <source>
        <dbReference type="EMBL" id="KFK22603.1"/>
    </source>
</evidence>
<reference evidence="2" key="1">
    <citation type="journal article" date="2015" name="Nat. Plants">
        <title>Genome expansion of Arabis alpina linked with retrotransposition and reduced symmetric DNA methylation.</title>
        <authorList>
            <person name="Willing E.M."/>
            <person name="Rawat V."/>
            <person name="Mandakova T."/>
            <person name="Maumus F."/>
            <person name="James G.V."/>
            <person name="Nordstroem K.J."/>
            <person name="Becker C."/>
            <person name="Warthmann N."/>
            <person name="Chica C."/>
            <person name="Szarzynska B."/>
            <person name="Zytnicki M."/>
            <person name="Albani M.C."/>
            <person name="Kiefer C."/>
            <person name="Bergonzi S."/>
            <person name="Castaings L."/>
            <person name="Mateos J.L."/>
            <person name="Berns M.C."/>
            <person name="Bujdoso N."/>
            <person name="Piofczyk T."/>
            <person name="de Lorenzo L."/>
            <person name="Barrero-Sicilia C."/>
            <person name="Mateos I."/>
            <person name="Piednoel M."/>
            <person name="Hagmann J."/>
            <person name="Chen-Min-Tao R."/>
            <person name="Iglesias-Fernandez R."/>
            <person name="Schuster S.C."/>
            <person name="Alonso-Blanco C."/>
            <person name="Roudier F."/>
            <person name="Carbonero P."/>
            <person name="Paz-Ares J."/>
            <person name="Davis S.J."/>
            <person name="Pecinka A."/>
            <person name="Quesneville H."/>
            <person name="Colot V."/>
            <person name="Lysak M.A."/>
            <person name="Weigel D."/>
            <person name="Coupland G."/>
            <person name="Schneeberger K."/>
        </authorList>
    </citation>
    <scope>NUCLEOTIDE SEQUENCE [LARGE SCALE GENOMIC DNA]</scope>
    <source>
        <strain evidence="2">cv. Pajares</strain>
    </source>
</reference>
<dbReference type="Proteomes" id="UP000029120">
    <property type="component" value="Unassembled WGS sequence"/>
</dbReference>
<dbReference type="Gramene" id="KFK22603">
    <property type="protein sequence ID" value="KFK22603"/>
    <property type="gene ID" value="AALP_AAs71225U000100"/>
</dbReference>
<dbReference type="AlphaFoldDB" id="A0A087FYA1"/>
<evidence type="ECO:0000313" key="2">
    <source>
        <dbReference type="Proteomes" id="UP000029120"/>
    </source>
</evidence>
<sequence>MLFSSIKFLWFNSGDFGYLIKCYGEESEEGLQFAVASQISTNHESLWWF</sequence>
<gene>
    <name evidence="1" type="ORF">AALP_AAs71225U000100</name>
</gene>
<dbReference type="EMBL" id="KL987526">
    <property type="protein sequence ID" value="KFK22603.1"/>
    <property type="molecule type" value="Genomic_DNA"/>
</dbReference>
<protein>
    <submittedName>
        <fullName evidence="1">Uncharacterized protein</fullName>
    </submittedName>
</protein>
<organism evidence="1 2">
    <name type="scientific">Arabis alpina</name>
    <name type="common">Alpine rock-cress</name>
    <dbReference type="NCBI Taxonomy" id="50452"/>
    <lineage>
        <taxon>Eukaryota</taxon>
        <taxon>Viridiplantae</taxon>
        <taxon>Streptophyta</taxon>
        <taxon>Embryophyta</taxon>
        <taxon>Tracheophyta</taxon>
        <taxon>Spermatophyta</taxon>
        <taxon>Magnoliopsida</taxon>
        <taxon>eudicotyledons</taxon>
        <taxon>Gunneridae</taxon>
        <taxon>Pentapetalae</taxon>
        <taxon>rosids</taxon>
        <taxon>malvids</taxon>
        <taxon>Brassicales</taxon>
        <taxon>Brassicaceae</taxon>
        <taxon>Arabideae</taxon>
        <taxon>Arabis</taxon>
    </lineage>
</organism>